<dbReference type="AlphaFoldDB" id="A0AAE1CTD9"/>
<sequence>MVRRVKCHHVKALTWYAGPPPGAEMSSGSATFAKRQTTVMDDEPRQHCRSGPCPRRTRQVRLSHATFNKRVKSRPAACNIQ</sequence>
<dbReference type="EMBL" id="JAWDGP010006859">
    <property type="protein sequence ID" value="KAK3734205.1"/>
    <property type="molecule type" value="Genomic_DNA"/>
</dbReference>
<gene>
    <name evidence="1" type="ORF">RRG08_037568</name>
</gene>
<evidence type="ECO:0000313" key="1">
    <source>
        <dbReference type="EMBL" id="KAK3734205.1"/>
    </source>
</evidence>
<organism evidence="1 2">
    <name type="scientific">Elysia crispata</name>
    <name type="common">lettuce slug</name>
    <dbReference type="NCBI Taxonomy" id="231223"/>
    <lineage>
        <taxon>Eukaryota</taxon>
        <taxon>Metazoa</taxon>
        <taxon>Spiralia</taxon>
        <taxon>Lophotrochozoa</taxon>
        <taxon>Mollusca</taxon>
        <taxon>Gastropoda</taxon>
        <taxon>Heterobranchia</taxon>
        <taxon>Euthyneura</taxon>
        <taxon>Panpulmonata</taxon>
        <taxon>Sacoglossa</taxon>
        <taxon>Placobranchoidea</taxon>
        <taxon>Plakobranchidae</taxon>
        <taxon>Elysia</taxon>
    </lineage>
</organism>
<evidence type="ECO:0000313" key="2">
    <source>
        <dbReference type="Proteomes" id="UP001283361"/>
    </source>
</evidence>
<dbReference type="Proteomes" id="UP001283361">
    <property type="component" value="Unassembled WGS sequence"/>
</dbReference>
<proteinExistence type="predicted"/>
<comment type="caution">
    <text evidence="1">The sequence shown here is derived from an EMBL/GenBank/DDBJ whole genome shotgun (WGS) entry which is preliminary data.</text>
</comment>
<accession>A0AAE1CTD9</accession>
<reference evidence="1" key="1">
    <citation type="journal article" date="2023" name="G3 (Bethesda)">
        <title>A reference genome for the long-term kleptoplast-retaining sea slug Elysia crispata morphotype clarki.</title>
        <authorList>
            <person name="Eastman K.E."/>
            <person name="Pendleton A.L."/>
            <person name="Shaikh M.A."/>
            <person name="Suttiyut T."/>
            <person name="Ogas R."/>
            <person name="Tomko P."/>
            <person name="Gavelis G."/>
            <person name="Widhalm J.R."/>
            <person name="Wisecaver J.H."/>
        </authorList>
    </citation>
    <scope>NUCLEOTIDE SEQUENCE</scope>
    <source>
        <strain evidence="1">ECLA1</strain>
    </source>
</reference>
<keyword evidence="2" id="KW-1185">Reference proteome</keyword>
<name>A0AAE1CTD9_9GAST</name>
<protein>
    <submittedName>
        <fullName evidence="1">Uncharacterized protein</fullName>
    </submittedName>
</protein>